<accession>A0A7L5BXQ5</accession>
<evidence type="ECO:0000259" key="10">
    <source>
        <dbReference type="Pfam" id="PF02879"/>
    </source>
</evidence>
<dbReference type="InterPro" id="IPR016055">
    <property type="entry name" value="A-D-PHexomutase_a/b/a-I/II/III"/>
</dbReference>
<evidence type="ECO:0000256" key="3">
    <source>
        <dbReference type="ARBA" id="ARBA00022553"/>
    </source>
</evidence>
<comment type="similarity">
    <text evidence="2 7">Belongs to the phosphohexose mutase family.</text>
</comment>
<dbReference type="AlphaFoldDB" id="A0A7L5BXQ5"/>
<dbReference type="InterPro" id="IPR016066">
    <property type="entry name" value="A-D-PHexomutase_CS"/>
</dbReference>
<dbReference type="KEGG" id="hdh:G5B40_02410"/>
<evidence type="ECO:0000313" key="13">
    <source>
        <dbReference type="Proteomes" id="UP000503336"/>
    </source>
</evidence>
<dbReference type="Pfam" id="PF02880">
    <property type="entry name" value="PGM_PMM_III"/>
    <property type="match status" value="1"/>
</dbReference>
<dbReference type="PROSITE" id="PS00710">
    <property type="entry name" value="PGM_PMM"/>
    <property type="match status" value="1"/>
</dbReference>
<sequence>MTDTSFTTRDLMTESGVGFGTSGARGLVSALTDRVAFGYTQGFLRYLFEIGEFTEGDAVALAGDLRPSTPRLLRACAEAIRHEGGLPLFCGHAPTPALARYAFDRRIPSLMVTGSHIPADRNGVKFHRARGEVLKPDEAGIARQAIVLPPSLFDGEGALRDPAPLPEAIDINAPYLSRYTEFFGHGALSGLKLGVYQHSAVGRDLLKQLLRDLGAEVTPLGRSDSFVPVDTEALRPEDIALARDWARAHAFDAIVSTDGDSDRPLVADQSGRWLRGDILGLICAHELGADCVVTPVSSNTALERSGWFAGVRRTRIGSPYVIEAMNEAAAEGAAVCGYEANGGFLLGGPVTRNGRSLAPLPTRDAVLPILCALVAARRKPLAEICADLPARVTFSDRLRAFPTARSRAIVDWLSPPDSALERARIDDAFGPVAGKLSETDKTDGLRMTFEGGAIIHLRPSGNAPELRCYTEAETEDEARRLNAETLALVRDRLAVRADQEQAA</sequence>
<feature type="domain" description="Alpha-D-phosphohexomutase alpha/beta/alpha" evidence="10">
    <location>
        <begin position="174"/>
        <end position="271"/>
    </location>
</feature>
<dbReference type="InterPro" id="IPR005845">
    <property type="entry name" value="A-D-PHexomutase_a/b/a-II"/>
</dbReference>
<evidence type="ECO:0000313" key="12">
    <source>
        <dbReference type="EMBL" id="QIE54389.1"/>
    </source>
</evidence>
<reference evidence="12 13" key="1">
    <citation type="submission" date="2020-02" db="EMBL/GenBank/DDBJ databases">
        <title>complete genome sequence of Rhodobacteraceae bacterium.</title>
        <authorList>
            <person name="Park J."/>
            <person name="Kim Y.-S."/>
            <person name="Kim K.-H."/>
        </authorList>
    </citation>
    <scope>NUCLEOTIDE SEQUENCE [LARGE SCALE GENOMIC DNA]</scope>
    <source>
        <strain evidence="12 13">RR4-56</strain>
    </source>
</reference>
<evidence type="ECO:0000256" key="1">
    <source>
        <dbReference type="ARBA" id="ARBA00001946"/>
    </source>
</evidence>
<dbReference type="InterPro" id="IPR005844">
    <property type="entry name" value="A-D-PHexomutase_a/b/a-I"/>
</dbReference>
<evidence type="ECO:0000256" key="5">
    <source>
        <dbReference type="ARBA" id="ARBA00022842"/>
    </source>
</evidence>
<dbReference type="Gene3D" id="3.30.310.50">
    <property type="entry name" value="Alpha-D-phosphohexomutase, C-terminal domain"/>
    <property type="match status" value="1"/>
</dbReference>
<dbReference type="InterPro" id="IPR050060">
    <property type="entry name" value="Phosphoglucosamine_mutase"/>
</dbReference>
<dbReference type="EMBL" id="CP049056">
    <property type="protein sequence ID" value="QIE54389.1"/>
    <property type="molecule type" value="Genomic_DNA"/>
</dbReference>
<proteinExistence type="inferred from homology"/>
<comment type="cofactor">
    <cofactor evidence="1">
        <name>Mg(2+)</name>
        <dbReference type="ChEBI" id="CHEBI:18420"/>
    </cofactor>
</comment>
<dbReference type="Pfam" id="PF00408">
    <property type="entry name" value="PGM_PMM_IV"/>
    <property type="match status" value="1"/>
</dbReference>
<dbReference type="GO" id="GO:0000287">
    <property type="term" value="F:magnesium ion binding"/>
    <property type="evidence" value="ECO:0007669"/>
    <property type="project" value="InterPro"/>
</dbReference>
<organism evidence="12 13">
    <name type="scientific">Pikeienuella piscinae</name>
    <dbReference type="NCBI Taxonomy" id="2748098"/>
    <lineage>
        <taxon>Bacteria</taxon>
        <taxon>Pseudomonadati</taxon>
        <taxon>Pseudomonadota</taxon>
        <taxon>Alphaproteobacteria</taxon>
        <taxon>Rhodobacterales</taxon>
        <taxon>Paracoccaceae</taxon>
        <taxon>Pikeienuella</taxon>
    </lineage>
</organism>
<evidence type="ECO:0000256" key="6">
    <source>
        <dbReference type="ARBA" id="ARBA00023235"/>
    </source>
</evidence>
<evidence type="ECO:0000256" key="2">
    <source>
        <dbReference type="ARBA" id="ARBA00010231"/>
    </source>
</evidence>
<keyword evidence="3" id="KW-0597">Phosphoprotein</keyword>
<evidence type="ECO:0000256" key="7">
    <source>
        <dbReference type="RuleBase" id="RU004326"/>
    </source>
</evidence>
<dbReference type="PANTHER" id="PTHR42946">
    <property type="entry name" value="PHOSPHOHEXOSE MUTASE"/>
    <property type="match status" value="1"/>
</dbReference>
<evidence type="ECO:0000259" key="8">
    <source>
        <dbReference type="Pfam" id="PF00408"/>
    </source>
</evidence>
<dbReference type="GO" id="GO:0004615">
    <property type="term" value="F:phosphomannomutase activity"/>
    <property type="evidence" value="ECO:0007669"/>
    <property type="project" value="TreeGrafter"/>
</dbReference>
<feature type="domain" description="Alpha-D-phosphohexomutase alpha/beta/alpha" evidence="9">
    <location>
        <begin position="18"/>
        <end position="142"/>
    </location>
</feature>
<protein>
    <submittedName>
        <fullName evidence="12">Phosphomannomutase</fullName>
    </submittedName>
</protein>
<dbReference type="Proteomes" id="UP000503336">
    <property type="component" value="Chromosome"/>
</dbReference>
<dbReference type="SUPFAM" id="SSF55957">
    <property type="entry name" value="Phosphoglucomutase, C-terminal domain"/>
    <property type="match status" value="1"/>
</dbReference>
<evidence type="ECO:0000259" key="9">
    <source>
        <dbReference type="Pfam" id="PF02878"/>
    </source>
</evidence>
<feature type="domain" description="Alpha-D-phosphohexomutase alpha/beta/alpha" evidence="11">
    <location>
        <begin position="276"/>
        <end position="390"/>
    </location>
</feature>
<gene>
    <name evidence="12" type="ORF">G5B40_02410</name>
</gene>
<dbReference type="Pfam" id="PF02878">
    <property type="entry name" value="PGM_PMM_I"/>
    <property type="match status" value="1"/>
</dbReference>
<keyword evidence="13" id="KW-1185">Reference proteome</keyword>
<dbReference type="Pfam" id="PF02879">
    <property type="entry name" value="PGM_PMM_II"/>
    <property type="match status" value="1"/>
</dbReference>
<dbReference type="RefSeq" id="WP_165094547.1">
    <property type="nucleotide sequence ID" value="NZ_CP049056.1"/>
</dbReference>
<evidence type="ECO:0000259" key="11">
    <source>
        <dbReference type="Pfam" id="PF02880"/>
    </source>
</evidence>
<dbReference type="GO" id="GO:0005975">
    <property type="term" value="P:carbohydrate metabolic process"/>
    <property type="evidence" value="ECO:0007669"/>
    <property type="project" value="InterPro"/>
</dbReference>
<name>A0A7L5BXQ5_9RHOB</name>
<dbReference type="Gene3D" id="3.40.120.10">
    <property type="entry name" value="Alpha-D-Glucose-1,6-Bisphosphate, subunit A, domain 3"/>
    <property type="match status" value="3"/>
</dbReference>
<dbReference type="InterPro" id="IPR005846">
    <property type="entry name" value="A-D-PHexomutase_a/b/a-III"/>
</dbReference>
<evidence type="ECO:0000256" key="4">
    <source>
        <dbReference type="ARBA" id="ARBA00022723"/>
    </source>
</evidence>
<dbReference type="PANTHER" id="PTHR42946:SF1">
    <property type="entry name" value="PHOSPHOGLUCOMUTASE (ALPHA-D-GLUCOSE-1,6-BISPHOSPHATE-DEPENDENT)"/>
    <property type="match status" value="1"/>
</dbReference>
<keyword evidence="4 7" id="KW-0479">Metal-binding</keyword>
<feature type="domain" description="Alpha-D-phosphohexomutase C-terminal" evidence="8">
    <location>
        <begin position="435"/>
        <end position="485"/>
    </location>
</feature>
<dbReference type="InterPro" id="IPR036900">
    <property type="entry name" value="A-D-PHexomutase_C_sf"/>
</dbReference>
<dbReference type="CDD" id="cd03088">
    <property type="entry name" value="ManB"/>
    <property type="match status" value="1"/>
</dbReference>
<dbReference type="InterPro" id="IPR005843">
    <property type="entry name" value="A-D-PHexomutase_C"/>
</dbReference>
<keyword evidence="6" id="KW-0413">Isomerase</keyword>
<keyword evidence="5 7" id="KW-0460">Magnesium</keyword>
<dbReference type="SUPFAM" id="SSF53738">
    <property type="entry name" value="Phosphoglucomutase, first 3 domains"/>
    <property type="match status" value="3"/>
</dbReference>